<dbReference type="GO" id="GO:0043683">
    <property type="term" value="P:type IV pilus assembly"/>
    <property type="evidence" value="ECO:0007669"/>
    <property type="project" value="InterPro"/>
</dbReference>
<evidence type="ECO:0000313" key="3">
    <source>
        <dbReference type="Proteomes" id="UP000449092"/>
    </source>
</evidence>
<dbReference type="GO" id="GO:0043107">
    <property type="term" value="P:type IV pilus-dependent motility"/>
    <property type="evidence" value="ECO:0007669"/>
    <property type="project" value="InterPro"/>
</dbReference>
<organism evidence="2 3">
    <name type="scientific">Candidatus Spechtbacteria bacterium SB0662_bin_43</name>
    <dbReference type="NCBI Taxonomy" id="2604897"/>
    <lineage>
        <taxon>Bacteria</taxon>
        <taxon>Candidatus Spechtiibacteriota</taxon>
    </lineage>
</organism>
<gene>
    <name evidence="2" type="primary">pilO</name>
    <name evidence="2" type="ORF">F4X82_01380</name>
</gene>
<feature type="region of interest" description="Disordered" evidence="1">
    <location>
        <begin position="162"/>
        <end position="194"/>
    </location>
</feature>
<evidence type="ECO:0000256" key="1">
    <source>
        <dbReference type="SAM" id="MobiDB-lite"/>
    </source>
</evidence>
<dbReference type="InterPro" id="IPR014717">
    <property type="entry name" value="Transl_elong_EF1B/ribsomal_bS6"/>
</dbReference>
<proteinExistence type="predicted"/>
<dbReference type="InterPro" id="IPR007445">
    <property type="entry name" value="PilO"/>
</dbReference>
<reference evidence="2 3" key="1">
    <citation type="submission" date="2019-09" db="EMBL/GenBank/DDBJ databases">
        <title>Characterisation of the sponge microbiome using genome-centric metagenomics.</title>
        <authorList>
            <person name="Engelberts J.P."/>
            <person name="Robbins S.J."/>
            <person name="De Goeij J.M."/>
            <person name="Aranda M."/>
            <person name="Bell S.C."/>
            <person name="Webster N.S."/>
        </authorList>
    </citation>
    <scope>NUCLEOTIDE SEQUENCE [LARGE SCALE GENOMIC DNA]</scope>
    <source>
        <strain evidence="2">SB0662_bin_43</strain>
    </source>
</reference>
<dbReference type="Gene3D" id="3.30.70.60">
    <property type="match status" value="1"/>
</dbReference>
<dbReference type="AlphaFoldDB" id="A0A845D9X0"/>
<dbReference type="Proteomes" id="UP000449092">
    <property type="component" value="Unassembled WGS sequence"/>
</dbReference>
<name>A0A845D9X0_9BACT</name>
<protein>
    <submittedName>
        <fullName evidence="2">Type 4a pilus biogenesis protein PilO</fullName>
    </submittedName>
</protein>
<dbReference type="EMBL" id="VXOY01000011">
    <property type="protein sequence ID" value="MYE38157.1"/>
    <property type="molecule type" value="Genomic_DNA"/>
</dbReference>
<comment type="caution">
    <text evidence="2">The sequence shown here is derived from an EMBL/GenBank/DDBJ whole genome shotgun (WGS) entry which is preliminary data.</text>
</comment>
<evidence type="ECO:0000313" key="2">
    <source>
        <dbReference type="EMBL" id="MYE38157.1"/>
    </source>
</evidence>
<accession>A0A845D9X0</accession>
<dbReference type="Pfam" id="PF04350">
    <property type="entry name" value="PilO"/>
    <property type="match status" value="1"/>
</dbReference>
<sequence>MNSLILKFILYAGVVIGIIILLIMPALSSAVQEQYELTLAMAKLDALNKEKMEIQSLVQNVQSVEEEDNKDDAHLPVNRAIASYPDIHDIILSFEEIGGISGLEHVTVEPSIHGTTAEGHEGIYLIDVSVQATGDYERLVTFLKNLENAGRVFTIHSISLKNSSDSTTENEGNEESDEVLASLGDAPDIQDQNQEPVIEITISGVVYYSQQ</sequence>